<dbReference type="Gene3D" id="3.40.630.30">
    <property type="match status" value="1"/>
</dbReference>
<protein>
    <recommendedName>
        <fullName evidence="1">N-acetyltransferase domain-containing protein</fullName>
    </recommendedName>
</protein>
<dbReference type="Pfam" id="PF13673">
    <property type="entry name" value="Acetyltransf_10"/>
    <property type="match status" value="1"/>
</dbReference>
<keyword evidence="3" id="KW-1185">Reference proteome</keyword>
<comment type="caution">
    <text evidence="2">The sequence shown here is derived from an EMBL/GenBank/DDBJ whole genome shotgun (WGS) entry which is preliminary data.</text>
</comment>
<dbReference type="InterPro" id="IPR000182">
    <property type="entry name" value="GNAT_dom"/>
</dbReference>
<dbReference type="Proteomes" id="UP001391051">
    <property type="component" value="Unassembled WGS sequence"/>
</dbReference>
<dbReference type="RefSeq" id="XP_066702205.1">
    <property type="nucleotide sequence ID" value="XM_066842343.1"/>
</dbReference>
<evidence type="ECO:0000313" key="2">
    <source>
        <dbReference type="EMBL" id="KAK7956899.1"/>
    </source>
</evidence>
<dbReference type="PANTHER" id="PTHR42791">
    <property type="entry name" value="GNAT FAMILY ACETYLTRANSFERASE"/>
    <property type="match status" value="1"/>
</dbReference>
<sequence length="265" mass="29713">MTLPFKPLSSLPRRFTMARCTPADVPQLWEVYSAACLGTRFCYFWPPSLGAMGRWSDLRFRTRFQDPTDQQFKVFDAETGRIAGFARWVVPAALDEVMGEGFRTYSAAESGLPEGIDVPEMADGAPAQAWRSFFEPVKASGVKWDSKHKLSRFATNLPKNSNTSKTLCVRVYLLTEKNGPLDLSLLCFHPSYQGRGLSTALLKPMLDLADQQGITAYLEALENATPVYEKLGFKKVDEIVYDESKTGHEGVRRIDIMLREPKALS</sequence>
<dbReference type="InterPro" id="IPR052523">
    <property type="entry name" value="Trichothecene_AcTrans"/>
</dbReference>
<dbReference type="EMBL" id="JAQQWE010000004">
    <property type="protein sequence ID" value="KAK7956899.1"/>
    <property type="molecule type" value="Genomic_DNA"/>
</dbReference>
<dbReference type="SUPFAM" id="SSF55729">
    <property type="entry name" value="Acyl-CoA N-acyltransferases (Nat)"/>
    <property type="match status" value="1"/>
</dbReference>
<organism evidence="2 3">
    <name type="scientific">Apiospora aurea</name>
    <dbReference type="NCBI Taxonomy" id="335848"/>
    <lineage>
        <taxon>Eukaryota</taxon>
        <taxon>Fungi</taxon>
        <taxon>Dikarya</taxon>
        <taxon>Ascomycota</taxon>
        <taxon>Pezizomycotina</taxon>
        <taxon>Sordariomycetes</taxon>
        <taxon>Xylariomycetidae</taxon>
        <taxon>Amphisphaeriales</taxon>
        <taxon>Apiosporaceae</taxon>
        <taxon>Apiospora</taxon>
    </lineage>
</organism>
<reference evidence="2 3" key="1">
    <citation type="submission" date="2023-01" db="EMBL/GenBank/DDBJ databases">
        <title>Analysis of 21 Apiospora genomes using comparative genomics revels a genus with tremendous synthesis potential of carbohydrate active enzymes and secondary metabolites.</title>
        <authorList>
            <person name="Sorensen T."/>
        </authorList>
    </citation>
    <scope>NUCLEOTIDE SEQUENCE [LARGE SCALE GENOMIC DNA]</scope>
    <source>
        <strain evidence="2 3">CBS 24483</strain>
    </source>
</reference>
<evidence type="ECO:0000313" key="3">
    <source>
        <dbReference type="Proteomes" id="UP001391051"/>
    </source>
</evidence>
<proteinExistence type="predicted"/>
<dbReference type="InterPro" id="IPR016181">
    <property type="entry name" value="Acyl_CoA_acyltransferase"/>
</dbReference>
<feature type="domain" description="N-acetyltransferase" evidence="1">
    <location>
        <begin position="102"/>
        <end position="265"/>
    </location>
</feature>
<dbReference type="PROSITE" id="PS51186">
    <property type="entry name" value="GNAT"/>
    <property type="match status" value="1"/>
</dbReference>
<dbReference type="GeneID" id="92075405"/>
<gene>
    <name evidence="2" type="ORF">PG986_006121</name>
</gene>
<name>A0ABR1QJI6_9PEZI</name>
<accession>A0ABR1QJI6</accession>
<evidence type="ECO:0000259" key="1">
    <source>
        <dbReference type="PROSITE" id="PS51186"/>
    </source>
</evidence>
<dbReference type="CDD" id="cd04301">
    <property type="entry name" value="NAT_SF"/>
    <property type="match status" value="1"/>
</dbReference>
<dbReference type="PANTHER" id="PTHR42791:SF2">
    <property type="entry name" value="N-ACETYLTRANSFERASE DOMAIN-CONTAINING PROTEIN"/>
    <property type="match status" value="1"/>
</dbReference>